<evidence type="ECO:0000256" key="2">
    <source>
        <dbReference type="ARBA" id="ARBA00006648"/>
    </source>
</evidence>
<evidence type="ECO:0000256" key="1">
    <source>
        <dbReference type="ARBA" id="ARBA00004613"/>
    </source>
</evidence>
<evidence type="ECO:0000256" key="5">
    <source>
        <dbReference type="ARBA" id="ARBA00023054"/>
    </source>
</evidence>
<name>A0A4U5M7K4_STECR</name>
<comment type="caution">
    <text evidence="7">The sequence shown here is derived from an EMBL/GenBank/DDBJ whole genome shotgun (WGS) entry which is preliminary data.</text>
</comment>
<gene>
    <name evidence="7" type="ORF">L596_025301</name>
</gene>
<dbReference type="Proteomes" id="UP000298663">
    <property type="component" value="Unassembled WGS sequence"/>
</dbReference>
<sequence length="173" mass="20010">MSSEFRVIPDDFIILFNEESTVFGSTPELKIALEELQTAKKTYANDEEILAAIQEKNKVLHKRFQWAFDHATNATKNLTEPTKNFIKEQVTKLRSLRPADGEAWDQERVSKFAKEAYAKYNELSESERQDFAGADNFKLGESDAVAKLWDHFANIDERMKLLSAYIDLFTYDE</sequence>
<dbReference type="InterPro" id="IPR008632">
    <property type="entry name" value="Gp-FAR-1"/>
</dbReference>
<comment type="subcellular location">
    <subcellularLocation>
        <location evidence="1">Secreted</location>
    </subcellularLocation>
</comment>
<evidence type="ECO:0000313" key="7">
    <source>
        <dbReference type="EMBL" id="TKR64822.1"/>
    </source>
</evidence>
<evidence type="ECO:0000256" key="6">
    <source>
        <dbReference type="ARBA" id="ARBA00023121"/>
    </source>
</evidence>
<keyword evidence="5" id="KW-0175">Coiled coil</keyword>
<proteinExistence type="inferred from homology"/>
<keyword evidence="8" id="KW-1185">Reference proteome</keyword>
<dbReference type="Pfam" id="PF05823">
    <property type="entry name" value="Gp-FAR-1"/>
    <property type="match status" value="1"/>
</dbReference>
<dbReference type="AlphaFoldDB" id="A0A4U5M7K4"/>
<dbReference type="EMBL" id="AZBU02000009">
    <property type="protein sequence ID" value="TKR64822.1"/>
    <property type="molecule type" value="Genomic_DNA"/>
</dbReference>
<reference evidence="7 8" key="1">
    <citation type="journal article" date="2015" name="Genome Biol.">
        <title>Comparative genomics of Steinernema reveals deeply conserved gene regulatory networks.</title>
        <authorList>
            <person name="Dillman A.R."/>
            <person name="Macchietto M."/>
            <person name="Porter C.F."/>
            <person name="Rogers A."/>
            <person name="Williams B."/>
            <person name="Antoshechkin I."/>
            <person name="Lee M.M."/>
            <person name="Goodwin Z."/>
            <person name="Lu X."/>
            <person name="Lewis E.E."/>
            <person name="Goodrich-Blair H."/>
            <person name="Stock S.P."/>
            <person name="Adams B.J."/>
            <person name="Sternberg P.W."/>
            <person name="Mortazavi A."/>
        </authorList>
    </citation>
    <scope>NUCLEOTIDE SEQUENCE [LARGE SCALE GENOMIC DNA]</scope>
    <source>
        <strain evidence="7 8">ALL</strain>
    </source>
</reference>
<evidence type="ECO:0000256" key="3">
    <source>
        <dbReference type="ARBA" id="ARBA00022525"/>
    </source>
</evidence>
<accession>A0A4U5M7K4</accession>
<dbReference type="GO" id="GO:0008289">
    <property type="term" value="F:lipid binding"/>
    <property type="evidence" value="ECO:0007669"/>
    <property type="project" value="UniProtKB-KW"/>
</dbReference>
<reference evidence="7 8" key="2">
    <citation type="journal article" date="2019" name="G3 (Bethesda)">
        <title>Hybrid Assembly of the Genome of the Entomopathogenic Nematode Steinernema carpocapsae Identifies the X-Chromosome.</title>
        <authorList>
            <person name="Serra L."/>
            <person name="Macchietto M."/>
            <person name="Macias-Munoz A."/>
            <person name="McGill C.J."/>
            <person name="Rodriguez I.M."/>
            <person name="Rodriguez B."/>
            <person name="Murad R."/>
            <person name="Mortazavi A."/>
        </authorList>
    </citation>
    <scope>NUCLEOTIDE SEQUENCE [LARGE SCALE GENOMIC DNA]</scope>
    <source>
        <strain evidence="7 8">ALL</strain>
    </source>
</reference>
<comment type="similarity">
    <text evidence="2">Belongs to the fatty-acid and retinol-binding protein (FARBP) family.</text>
</comment>
<evidence type="ECO:0000256" key="4">
    <source>
        <dbReference type="ARBA" id="ARBA00022729"/>
    </source>
</evidence>
<keyword evidence="4" id="KW-0732">Signal</keyword>
<keyword evidence="3" id="KW-0964">Secreted</keyword>
<evidence type="ECO:0000313" key="8">
    <source>
        <dbReference type="Proteomes" id="UP000298663"/>
    </source>
</evidence>
<protein>
    <submittedName>
        <fullName evidence="7">Uncharacterized protein</fullName>
    </submittedName>
</protein>
<dbReference type="GO" id="GO:0005576">
    <property type="term" value="C:extracellular region"/>
    <property type="evidence" value="ECO:0007669"/>
    <property type="project" value="UniProtKB-SubCell"/>
</dbReference>
<dbReference type="Gene3D" id="1.20.120.1100">
    <property type="match status" value="1"/>
</dbReference>
<organism evidence="7 8">
    <name type="scientific">Steinernema carpocapsae</name>
    <name type="common">Entomopathogenic nematode</name>
    <dbReference type="NCBI Taxonomy" id="34508"/>
    <lineage>
        <taxon>Eukaryota</taxon>
        <taxon>Metazoa</taxon>
        <taxon>Ecdysozoa</taxon>
        <taxon>Nematoda</taxon>
        <taxon>Chromadorea</taxon>
        <taxon>Rhabditida</taxon>
        <taxon>Tylenchina</taxon>
        <taxon>Panagrolaimomorpha</taxon>
        <taxon>Strongyloidoidea</taxon>
        <taxon>Steinernematidae</taxon>
        <taxon>Steinernema</taxon>
    </lineage>
</organism>
<keyword evidence="6" id="KW-0446">Lipid-binding</keyword>